<reference evidence="2" key="1">
    <citation type="submission" date="2018-05" db="EMBL/GenBank/DDBJ databases">
        <authorList>
            <person name="Lanie J.A."/>
            <person name="Ng W.-L."/>
            <person name="Kazmierczak K.M."/>
            <person name="Andrzejewski T.M."/>
            <person name="Davidsen T.M."/>
            <person name="Wayne K.J."/>
            <person name="Tettelin H."/>
            <person name="Glass J.I."/>
            <person name="Rusch D."/>
            <person name="Podicherti R."/>
            <person name="Tsui H.-C.T."/>
            <person name="Winkler M.E."/>
        </authorList>
    </citation>
    <scope>NUCLEOTIDE SEQUENCE</scope>
</reference>
<evidence type="ECO:0000259" key="1">
    <source>
        <dbReference type="Pfam" id="PF13649"/>
    </source>
</evidence>
<dbReference type="CDD" id="cd02440">
    <property type="entry name" value="AdoMet_MTases"/>
    <property type="match status" value="1"/>
</dbReference>
<accession>A0A382C3F8</accession>
<gene>
    <name evidence="2" type="ORF">METZ01_LOCUS173444</name>
</gene>
<organism evidence="2">
    <name type="scientific">marine metagenome</name>
    <dbReference type="NCBI Taxonomy" id="408172"/>
    <lineage>
        <taxon>unclassified sequences</taxon>
        <taxon>metagenomes</taxon>
        <taxon>ecological metagenomes</taxon>
    </lineage>
</organism>
<feature type="domain" description="Methyltransferase" evidence="1">
    <location>
        <begin position="43"/>
        <end position="75"/>
    </location>
</feature>
<proteinExistence type="predicted"/>
<dbReference type="Gene3D" id="3.40.50.150">
    <property type="entry name" value="Vaccinia Virus protein VP39"/>
    <property type="match status" value="1"/>
</dbReference>
<evidence type="ECO:0000313" key="2">
    <source>
        <dbReference type="EMBL" id="SVB20590.1"/>
    </source>
</evidence>
<dbReference type="Pfam" id="PF13649">
    <property type="entry name" value="Methyltransf_25"/>
    <property type="match status" value="1"/>
</dbReference>
<dbReference type="EMBL" id="UINC01032624">
    <property type="protein sequence ID" value="SVB20590.1"/>
    <property type="molecule type" value="Genomic_DNA"/>
</dbReference>
<dbReference type="InterPro" id="IPR029063">
    <property type="entry name" value="SAM-dependent_MTases_sf"/>
</dbReference>
<feature type="non-terminal residue" evidence="2">
    <location>
        <position position="76"/>
    </location>
</feature>
<name>A0A382C3F8_9ZZZZ</name>
<sequence>VVKGIDTAARFYDHSRDWGELDEPNTIRVRQTLALLPAGVTTVLDVGCGDGAVTNPLVDDGIEVTGIDASEVALAH</sequence>
<dbReference type="InterPro" id="IPR041698">
    <property type="entry name" value="Methyltransf_25"/>
</dbReference>
<dbReference type="AlphaFoldDB" id="A0A382C3F8"/>
<protein>
    <recommendedName>
        <fullName evidence="1">Methyltransferase domain-containing protein</fullName>
    </recommendedName>
</protein>
<dbReference type="SUPFAM" id="SSF53335">
    <property type="entry name" value="S-adenosyl-L-methionine-dependent methyltransferases"/>
    <property type="match status" value="1"/>
</dbReference>
<feature type="non-terminal residue" evidence="2">
    <location>
        <position position="1"/>
    </location>
</feature>